<keyword evidence="4" id="KW-1185">Reference proteome</keyword>
<sequence length="80" mass="8326">MRLLRHTLMATAMAATLAGVATVASAAGTRSPDPYLDGARSIHSPRDVFTDGARSGPRTPDPFTDGARSPRTPDPYSDGA</sequence>
<feature type="signal peptide" evidence="2">
    <location>
        <begin position="1"/>
        <end position="26"/>
    </location>
</feature>
<feature type="chain" id="PRO_5046611131" description="Hydroxyquinol 1,2-dioxygenase" evidence="2">
    <location>
        <begin position="27"/>
        <end position="80"/>
    </location>
</feature>
<gene>
    <name evidence="3" type="ORF">LMG23992_01750</name>
</gene>
<dbReference type="Proteomes" id="UP000727654">
    <property type="component" value="Unassembled WGS sequence"/>
</dbReference>
<name>A0ABM8WTA0_9BURK</name>
<reference evidence="3 4" key="1">
    <citation type="submission" date="2021-08" db="EMBL/GenBank/DDBJ databases">
        <authorList>
            <person name="Peeters C."/>
        </authorList>
    </citation>
    <scope>NUCLEOTIDE SEQUENCE [LARGE SCALE GENOMIC DNA]</scope>
    <source>
        <strain evidence="3 4">LMG 23992</strain>
    </source>
</reference>
<accession>A0ABM8WTA0</accession>
<organism evidence="3 4">
    <name type="scientific">Cupriavidus laharis</name>
    <dbReference type="NCBI Taxonomy" id="151654"/>
    <lineage>
        <taxon>Bacteria</taxon>
        <taxon>Pseudomonadati</taxon>
        <taxon>Pseudomonadota</taxon>
        <taxon>Betaproteobacteria</taxon>
        <taxon>Burkholderiales</taxon>
        <taxon>Burkholderiaceae</taxon>
        <taxon>Cupriavidus</taxon>
    </lineage>
</organism>
<protein>
    <recommendedName>
        <fullName evidence="5">Hydroxyquinol 1,2-dioxygenase</fullName>
    </recommendedName>
</protein>
<evidence type="ECO:0008006" key="5">
    <source>
        <dbReference type="Google" id="ProtNLM"/>
    </source>
</evidence>
<evidence type="ECO:0000256" key="1">
    <source>
        <dbReference type="SAM" id="MobiDB-lite"/>
    </source>
</evidence>
<feature type="region of interest" description="Disordered" evidence="1">
    <location>
        <begin position="25"/>
        <end position="80"/>
    </location>
</feature>
<dbReference type="EMBL" id="CAJZAI010000003">
    <property type="protein sequence ID" value="CAG9170708.1"/>
    <property type="molecule type" value="Genomic_DNA"/>
</dbReference>
<comment type="caution">
    <text evidence="3">The sequence shown here is derived from an EMBL/GenBank/DDBJ whole genome shotgun (WGS) entry which is preliminary data.</text>
</comment>
<evidence type="ECO:0000313" key="4">
    <source>
        <dbReference type="Proteomes" id="UP000727654"/>
    </source>
</evidence>
<dbReference type="RefSeq" id="WP_224079399.1">
    <property type="nucleotide sequence ID" value="NZ_CAJZAI010000003.1"/>
</dbReference>
<proteinExistence type="predicted"/>
<evidence type="ECO:0000313" key="3">
    <source>
        <dbReference type="EMBL" id="CAG9170708.1"/>
    </source>
</evidence>
<keyword evidence="2" id="KW-0732">Signal</keyword>
<evidence type="ECO:0000256" key="2">
    <source>
        <dbReference type="SAM" id="SignalP"/>
    </source>
</evidence>